<keyword evidence="2" id="KW-0472">Membrane</keyword>
<evidence type="ECO:0000313" key="3">
    <source>
        <dbReference type="EMBL" id="KAK5083280.1"/>
    </source>
</evidence>
<dbReference type="EMBL" id="JAVRRG010000122">
    <property type="protein sequence ID" value="KAK5083280.1"/>
    <property type="molecule type" value="Genomic_DNA"/>
</dbReference>
<gene>
    <name evidence="3" type="ORF">LTR24_007777</name>
</gene>
<proteinExistence type="predicted"/>
<reference evidence="3 4" key="1">
    <citation type="submission" date="2023-08" db="EMBL/GenBank/DDBJ databases">
        <title>Black Yeasts Isolated from many extreme environments.</title>
        <authorList>
            <person name="Coleine C."/>
            <person name="Stajich J.E."/>
            <person name="Selbmann L."/>
        </authorList>
    </citation>
    <scope>NUCLEOTIDE SEQUENCE [LARGE SCALE GENOMIC DNA]</scope>
    <source>
        <strain evidence="3 4">CCFEE 5885</strain>
    </source>
</reference>
<feature type="compositionally biased region" description="Polar residues" evidence="1">
    <location>
        <begin position="326"/>
        <end position="345"/>
    </location>
</feature>
<dbReference type="Proteomes" id="UP001345013">
    <property type="component" value="Unassembled WGS sequence"/>
</dbReference>
<feature type="region of interest" description="Disordered" evidence="1">
    <location>
        <begin position="313"/>
        <end position="345"/>
    </location>
</feature>
<feature type="transmembrane region" description="Helical" evidence="2">
    <location>
        <begin position="494"/>
        <end position="515"/>
    </location>
</feature>
<evidence type="ECO:0000256" key="1">
    <source>
        <dbReference type="SAM" id="MobiDB-lite"/>
    </source>
</evidence>
<protein>
    <submittedName>
        <fullName evidence="3">Uncharacterized protein</fullName>
    </submittedName>
</protein>
<keyword evidence="4" id="KW-1185">Reference proteome</keyword>
<keyword evidence="2" id="KW-0812">Transmembrane</keyword>
<feature type="compositionally biased region" description="Basic and acidic residues" evidence="1">
    <location>
        <begin position="313"/>
        <end position="324"/>
    </location>
</feature>
<organism evidence="3 4">
    <name type="scientific">Lithohypha guttulata</name>
    <dbReference type="NCBI Taxonomy" id="1690604"/>
    <lineage>
        <taxon>Eukaryota</taxon>
        <taxon>Fungi</taxon>
        <taxon>Dikarya</taxon>
        <taxon>Ascomycota</taxon>
        <taxon>Pezizomycotina</taxon>
        <taxon>Eurotiomycetes</taxon>
        <taxon>Chaetothyriomycetidae</taxon>
        <taxon>Chaetothyriales</taxon>
        <taxon>Trichomeriaceae</taxon>
        <taxon>Lithohypha</taxon>
    </lineage>
</organism>
<keyword evidence="2" id="KW-1133">Transmembrane helix</keyword>
<name>A0ABR0K1Y5_9EURO</name>
<feature type="transmembrane region" description="Helical" evidence="2">
    <location>
        <begin position="32"/>
        <end position="54"/>
    </location>
</feature>
<evidence type="ECO:0000256" key="2">
    <source>
        <dbReference type="SAM" id="Phobius"/>
    </source>
</evidence>
<comment type="caution">
    <text evidence="3">The sequence shown here is derived from an EMBL/GenBank/DDBJ whole genome shotgun (WGS) entry which is preliminary data.</text>
</comment>
<accession>A0ABR0K1Y5</accession>
<evidence type="ECO:0000313" key="4">
    <source>
        <dbReference type="Proteomes" id="UP001345013"/>
    </source>
</evidence>
<sequence length="624" mass="69340">MTLRQVITLADKGWTSPYIYYRLLAPTGWKRYGSSFIALALLLHAIGAALSPAISQLSSLVDVKVPTKSNAPSIPRLISLHDLFDSQGYNDPTAILRLRAALNGVSPSHIQPQIWVSNDTKVDCNNETAWTLNPNAKMPAISQCRNSGLTYMSLIDQPEAWVSQLGYGFATGVKSNQYIPRVNTSVNIEFMEELPDQCTSEKAVLLMDYAGKVTQYDSTENETVTTRQWWAKVCILHYPQDSGFNDTDDAQTLVETAFLDLYNYDIGSTKSRNVSAITMSTTVGYFELPNYNNNNVPGPLLQNFQLPSEHNFAKREQQHQRRQEQVYTQPSGNITSTKNSSQSISELETLPNKGPLLKIIYALFGNGSMPSIFGVENATYNPGVAWSTYRQRNAPCLELVPLSGLNNAVSNTGIFSYYRTNTKECVSYYDLSLGNSMLYFLSNFFIPIEALTQVLRAAAYISHDIWLSPMGGSLSVDYDPGQDLQRPGLTRNSIIGLSLAIAVFLFSLLMLAFYASFSRTWTYSLDAYALLRIGAELGKESLPFVLVSDTHGVGEFDELPGWVGDVTSAGDEKDHEMARELGMAWNGTETRKIEAVRPKARYISYPKIQSRKGFDVLAGQGRLE</sequence>